<dbReference type="InterPro" id="IPR001660">
    <property type="entry name" value="SAM"/>
</dbReference>
<feature type="domain" description="SAM" evidence="2">
    <location>
        <begin position="466"/>
        <end position="529"/>
    </location>
</feature>
<dbReference type="EMBL" id="JAKMXF010000033">
    <property type="protein sequence ID" value="KAI6660430.1"/>
    <property type="molecule type" value="Genomic_DNA"/>
</dbReference>
<dbReference type="SUPFAM" id="SSF47769">
    <property type="entry name" value="SAM/Pointed domain"/>
    <property type="match status" value="1"/>
</dbReference>
<name>A0AAV7KI92_9METZ</name>
<feature type="region of interest" description="Disordered" evidence="1">
    <location>
        <begin position="388"/>
        <end position="413"/>
    </location>
</feature>
<dbReference type="SMART" id="SM00454">
    <property type="entry name" value="SAM"/>
    <property type="match status" value="1"/>
</dbReference>
<dbReference type="InterPro" id="IPR013761">
    <property type="entry name" value="SAM/pointed_sf"/>
</dbReference>
<dbReference type="Pfam" id="PF00536">
    <property type="entry name" value="SAM_1"/>
    <property type="match status" value="1"/>
</dbReference>
<evidence type="ECO:0000259" key="2">
    <source>
        <dbReference type="PROSITE" id="PS50105"/>
    </source>
</evidence>
<evidence type="ECO:0000313" key="3">
    <source>
        <dbReference type="EMBL" id="KAI6660430.1"/>
    </source>
</evidence>
<organism evidence="3 4">
    <name type="scientific">Oopsacas minuta</name>
    <dbReference type="NCBI Taxonomy" id="111878"/>
    <lineage>
        <taxon>Eukaryota</taxon>
        <taxon>Metazoa</taxon>
        <taxon>Porifera</taxon>
        <taxon>Hexactinellida</taxon>
        <taxon>Hexasterophora</taxon>
        <taxon>Lyssacinosida</taxon>
        <taxon>Leucopsacidae</taxon>
        <taxon>Oopsacas</taxon>
    </lineage>
</organism>
<reference evidence="3 4" key="1">
    <citation type="journal article" date="2023" name="BMC Biol.">
        <title>The compact genome of the sponge Oopsacas minuta (Hexactinellida) is lacking key metazoan core genes.</title>
        <authorList>
            <person name="Santini S."/>
            <person name="Schenkelaars Q."/>
            <person name="Jourda C."/>
            <person name="Duchesne M."/>
            <person name="Belahbib H."/>
            <person name="Rocher C."/>
            <person name="Selva M."/>
            <person name="Riesgo A."/>
            <person name="Vervoort M."/>
            <person name="Leys S.P."/>
            <person name="Kodjabachian L."/>
            <person name="Le Bivic A."/>
            <person name="Borchiellini C."/>
            <person name="Claverie J.M."/>
            <person name="Renard E."/>
        </authorList>
    </citation>
    <scope>NUCLEOTIDE SEQUENCE [LARGE SCALE GENOMIC DNA]</scope>
    <source>
        <strain evidence="3">SPO-2</strain>
    </source>
</reference>
<dbReference type="Gene3D" id="1.10.150.50">
    <property type="entry name" value="Transcription Factor, Ets-1"/>
    <property type="match status" value="1"/>
</dbReference>
<feature type="compositionally biased region" description="Basic and acidic residues" evidence="1">
    <location>
        <begin position="388"/>
        <end position="404"/>
    </location>
</feature>
<dbReference type="Proteomes" id="UP001165289">
    <property type="component" value="Unassembled WGS sequence"/>
</dbReference>
<keyword evidence="4" id="KW-1185">Reference proteome</keyword>
<gene>
    <name evidence="3" type="ORF">LOD99_14016</name>
</gene>
<evidence type="ECO:0000256" key="1">
    <source>
        <dbReference type="SAM" id="MobiDB-lite"/>
    </source>
</evidence>
<proteinExistence type="predicted"/>
<evidence type="ECO:0000313" key="4">
    <source>
        <dbReference type="Proteomes" id="UP001165289"/>
    </source>
</evidence>
<protein>
    <recommendedName>
        <fullName evidence="2">SAM domain-containing protein</fullName>
    </recommendedName>
</protein>
<comment type="caution">
    <text evidence="3">The sequence shown here is derived from an EMBL/GenBank/DDBJ whole genome shotgun (WGS) entry which is preliminary data.</text>
</comment>
<dbReference type="AlphaFoldDB" id="A0AAV7KI92"/>
<accession>A0AAV7KI92</accession>
<sequence>MIRVLGRRASTKFGDARARRMAAMGSTECLFPNGNNKRDTNKLDKKMAILRRRTVQTNSTRIKRTESICSIPNHLGLRYSLKNFIMEMEKHFPVAVKIAIGFHGLEEDDSLSIDEELIIYYRDHMLSLVGNTVSGKEMTIAVNNKNNIDISVLSESSEFEKTYWHTAESLYNMKQMPRRITALGSFRIGNVVIGKGDILDLKERTKNGIIAEKKLDTSKPIQFLIPRNIPVNFSCVLTLQPESVKKAKEKFVYPQRVLLHFKDKDKEVLPFIVTGIIPHGVVLANTFYYNTDDFMEISSELFAIEESLPLEVQVIGKANVTEDVNTVEDFYQKYENVRTFGCSFQYNSNIDKFRAQPHPDVMEYMDMVNNFNHSEIKRGETLIYEVKDQSQTDRMPEIKLEKQSSESSDSSTGKNLYYEIIDDKNPFAKLPAYHLDSSQEDKQASGKDQASSPLISRYLKKEYYKITNNEVAELLCRLRLDKYADRFLEEGVNGELLAELEEEEMKELGVMSSLHRKKLLLVAKKLKNGENISTFLIDKKSSSNQMSEDSTKT</sequence>
<dbReference type="PROSITE" id="PS50105">
    <property type="entry name" value="SAM_DOMAIN"/>
    <property type="match status" value="1"/>
</dbReference>